<evidence type="ECO:0000256" key="1">
    <source>
        <dbReference type="SAM" id="MobiDB-lite"/>
    </source>
</evidence>
<name>A0AAW1ZGM8_CULAL</name>
<dbReference type="AlphaFoldDB" id="A0AAW1ZGM8"/>
<dbReference type="Proteomes" id="UP001479290">
    <property type="component" value="Unassembled WGS sequence"/>
</dbReference>
<gene>
    <name evidence="2" type="ORF">ABG768_009589</name>
</gene>
<organism evidence="2 3">
    <name type="scientific">Culter alburnus</name>
    <name type="common">Topmouth culter</name>
    <dbReference type="NCBI Taxonomy" id="194366"/>
    <lineage>
        <taxon>Eukaryota</taxon>
        <taxon>Metazoa</taxon>
        <taxon>Chordata</taxon>
        <taxon>Craniata</taxon>
        <taxon>Vertebrata</taxon>
        <taxon>Euteleostomi</taxon>
        <taxon>Actinopterygii</taxon>
        <taxon>Neopterygii</taxon>
        <taxon>Teleostei</taxon>
        <taxon>Ostariophysi</taxon>
        <taxon>Cypriniformes</taxon>
        <taxon>Xenocyprididae</taxon>
        <taxon>Xenocypridinae</taxon>
        <taxon>Culter</taxon>
    </lineage>
</organism>
<reference evidence="2 3" key="1">
    <citation type="submission" date="2024-05" db="EMBL/GenBank/DDBJ databases">
        <title>A high-quality chromosomal-level genome assembly of Topmouth culter (Culter alburnus).</title>
        <authorList>
            <person name="Zhao H."/>
        </authorList>
    </citation>
    <scope>NUCLEOTIDE SEQUENCE [LARGE SCALE GENOMIC DNA]</scope>
    <source>
        <strain evidence="2">CATC2023</strain>
        <tissue evidence="2">Muscle</tissue>
    </source>
</reference>
<evidence type="ECO:0000313" key="3">
    <source>
        <dbReference type="Proteomes" id="UP001479290"/>
    </source>
</evidence>
<accession>A0AAW1ZGM8</accession>
<dbReference type="EMBL" id="JAWDJR010000017">
    <property type="protein sequence ID" value="KAK9959464.1"/>
    <property type="molecule type" value="Genomic_DNA"/>
</dbReference>
<feature type="region of interest" description="Disordered" evidence="1">
    <location>
        <begin position="66"/>
        <end position="119"/>
    </location>
</feature>
<comment type="caution">
    <text evidence="2">The sequence shown here is derived from an EMBL/GenBank/DDBJ whole genome shotgun (WGS) entry which is preliminary data.</text>
</comment>
<sequence length="119" mass="12715">MAEKQQFKKCAPPCPRFIVAGDTHDMCVKCLGVEHAQAALEGAVCVHCERLTLRVLRSHRALFEEGAEASVPRGSGPAAAEAQRRLHSWGSQMDLAEGEETGSALSLPLPARPSVSPLV</sequence>
<evidence type="ECO:0000313" key="2">
    <source>
        <dbReference type="EMBL" id="KAK9959464.1"/>
    </source>
</evidence>
<proteinExistence type="predicted"/>
<keyword evidence="3" id="KW-1185">Reference proteome</keyword>
<feature type="non-terminal residue" evidence="2">
    <location>
        <position position="119"/>
    </location>
</feature>
<protein>
    <submittedName>
        <fullName evidence="2">Uncharacterized protein</fullName>
    </submittedName>
</protein>